<accession>A0AA38CXP6</accession>
<dbReference type="RefSeq" id="WP_284252414.1">
    <property type="nucleotide sequence ID" value="NZ_BSUM01000001.1"/>
</dbReference>
<protein>
    <submittedName>
        <fullName evidence="3">Uncharacterized protein</fullName>
    </submittedName>
</protein>
<evidence type="ECO:0000313" key="4">
    <source>
        <dbReference type="Proteomes" id="UP001157161"/>
    </source>
</evidence>
<feature type="region of interest" description="Disordered" evidence="1">
    <location>
        <begin position="87"/>
        <end position="106"/>
    </location>
</feature>
<keyword evidence="4" id="KW-1185">Reference proteome</keyword>
<dbReference type="AlphaFoldDB" id="A0AA38CXP6"/>
<reference evidence="3" key="1">
    <citation type="journal article" date="2014" name="Int. J. Syst. Evol. Microbiol.">
        <title>Complete genome sequence of Corynebacterium casei LMG S-19264T (=DSM 44701T), isolated from a smear-ripened cheese.</title>
        <authorList>
            <consortium name="US DOE Joint Genome Institute (JGI-PGF)"/>
            <person name="Walter F."/>
            <person name="Albersmeier A."/>
            <person name="Kalinowski J."/>
            <person name="Ruckert C."/>
        </authorList>
    </citation>
    <scope>NUCLEOTIDE SEQUENCE</scope>
    <source>
        <strain evidence="3">NBRC 112290</strain>
    </source>
</reference>
<reference evidence="3" key="2">
    <citation type="submission" date="2023-02" db="EMBL/GenBank/DDBJ databases">
        <authorList>
            <person name="Sun Q."/>
            <person name="Mori K."/>
        </authorList>
    </citation>
    <scope>NUCLEOTIDE SEQUENCE</scope>
    <source>
        <strain evidence="3">NBRC 112290</strain>
    </source>
</reference>
<dbReference type="GO" id="GO:0003677">
    <property type="term" value="F:DNA binding"/>
    <property type="evidence" value="ECO:0007669"/>
    <property type="project" value="InterPro"/>
</dbReference>
<evidence type="ECO:0000256" key="1">
    <source>
        <dbReference type="SAM" id="MobiDB-lite"/>
    </source>
</evidence>
<dbReference type="SUPFAM" id="SSF47413">
    <property type="entry name" value="lambda repressor-like DNA-binding domains"/>
    <property type="match status" value="1"/>
</dbReference>
<dbReference type="Gene3D" id="1.10.260.40">
    <property type="entry name" value="lambda repressor-like DNA-binding domains"/>
    <property type="match status" value="1"/>
</dbReference>
<name>A0AA38CXP6_9MICO</name>
<proteinExistence type="predicted"/>
<comment type="caution">
    <text evidence="3">The sequence shown here is derived from an EMBL/GenBank/DDBJ whole genome shotgun (WGS) entry which is preliminary data.</text>
</comment>
<dbReference type="EMBL" id="BSUM01000002">
    <property type="protein sequence ID" value="GMA33612.1"/>
    <property type="molecule type" value="Genomic_DNA"/>
</dbReference>
<dbReference type="InterPro" id="IPR010982">
    <property type="entry name" value="Lambda_DNA-bd_dom_sf"/>
</dbReference>
<dbReference type="CDD" id="cd00093">
    <property type="entry name" value="HTH_XRE"/>
    <property type="match status" value="1"/>
</dbReference>
<gene>
    <name evidence="2" type="ORF">GCM10025875_35280</name>
    <name evidence="3" type="ORF">GCM10025875_36040</name>
</gene>
<dbReference type="EMBL" id="BSUM01000001">
    <property type="protein sequence ID" value="GMA33536.1"/>
    <property type="molecule type" value="Genomic_DNA"/>
</dbReference>
<dbReference type="InterPro" id="IPR001387">
    <property type="entry name" value="Cro/C1-type_HTH"/>
</dbReference>
<evidence type="ECO:0000313" key="2">
    <source>
        <dbReference type="EMBL" id="GMA33536.1"/>
    </source>
</evidence>
<evidence type="ECO:0000313" key="3">
    <source>
        <dbReference type="EMBL" id="GMA33612.1"/>
    </source>
</evidence>
<organism evidence="3 4">
    <name type="scientific">Litorihabitans aurantiacus</name>
    <dbReference type="NCBI Taxonomy" id="1930061"/>
    <lineage>
        <taxon>Bacteria</taxon>
        <taxon>Bacillati</taxon>
        <taxon>Actinomycetota</taxon>
        <taxon>Actinomycetes</taxon>
        <taxon>Micrococcales</taxon>
        <taxon>Beutenbergiaceae</taxon>
        <taxon>Litorihabitans</taxon>
    </lineage>
</organism>
<dbReference type="Pfam" id="PF13560">
    <property type="entry name" value="HTH_31"/>
    <property type="match status" value="1"/>
</dbReference>
<dbReference type="Proteomes" id="UP001157161">
    <property type="component" value="Unassembled WGS sequence"/>
</dbReference>
<sequence length="219" mass="24046">MEQNIARLGRYLRSRRAELGFSQDEVAALGGPSTTTQSKIEHGLTRRIQRRTMEDIDRSLGWKVGSTEALLEATDDDVEPVAVRRPATNRDGKRPHVAARPEPSGGTWTTLRREVDAKGRSLVVGVSVDTDVEGVETRVEVRYWPGPDRDVDAFDFNGVVGEAHRSAIRVTSVYRQPTEEDPILAAGPAPVPMSEPDGYVMAARDVDDDAEAEAQQVDP</sequence>